<accession>A0ABW7C1M6</accession>
<dbReference type="Proteomes" id="UP001604282">
    <property type="component" value="Unassembled WGS sequence"/>
</dbReference>
<feature type="compositionally biased region" description="Basic residues" evidence="1">
    <location>
        <begin position="10"/>
        <end position="23"/>
    </location>
</feature>
<organism evidence="3 4">
    <name type="scientific">Streptomyces omiyaensis</name>
    <dbReference type="NCBI Taxonomy" id="68247"/>
    <lineage>
        <taxon>Bacteria</taxon>
        <taxon>Bacillati</taxon>
        <taxon>Actinomycetota</taxon>
        <taxon>Actinomycetes</taxon>
        <taxon>Kitasatosporales</taxon>
        <taxon>Streptomycetaceae</taxon>
        <taxon>Streptomyces</taxon>
    </lineage>
</organism>
<feature type="compositionally biased region" description="Low complexity" evidence="1">
    <location>
        <begin position="101"/>
        <end position="133"/>
    </location>
</feature>
<name>A0ABW7C1M6_9ACTN</name>
<evidence type="ECO:0000313" key="3">
    <source>
        <dbReference type="EMBL" id="MFG3193605.1"/>
    </source>
</evidence>
<dbReference type="EMBL" id="JBICZW010000032">
    <property type="protein sequence ID" value="MFG3193605.1"/>
    <property type="molecule type" value="Genomic_DNA"/>
</dbReference>
<keyword evidence="4" id="KW-1185">Reference proteome</keyword>
<comment type="caution">
    <text evidence="3">The sequence shown here is derived from an EMBL/GenBank/DDBJ whole genome shotgun (WGS) entry which is preliminary data.</text>
</comment>
<proteinExistence type="predicted"/>
<keyword evidence="2" id="KW-0812">Transmembrane</keyword>
<keyword evidence="2" id="KW-1133">Transmembrane helix</keyword>
<dbReference type="RefSeq" id="WP_392884762.1">
    <property type="nucleotide sequence ID" value="NZ_JBICZW010000032.1"/>
</dbReference>
<protein>
    <submittedName>
        <fullName evidence="3">Uncharacterized protein</fullName>
    </submittedName>
</protein>
<reference evidence="3 4" key="1">
    <citation type="submission" date="2024-10" db="EMBL/GenBank/DDBJ databases">
        <title>The Natural Products Discovery Center: Release of the First 8490 Sequenced Strains for Exploring Actinobacteria Biosynthetic Diversity.</title>
        <authorList>
            <person name="Kalkreuter E."/>
            <person name="Kautsar S.A."/>
            <person name="Yang D."/>
            <person name="Bader C.D."/>
            <person name="Teijaro C.N."/>
            <person name="Fluegel L."/>
            <person name="Davis C.M."/>
            <person name="Simpson J.R."/>
            <person name="Lauterbach L."/>
            <person name="Steele A.D."/>
            <person name="Gui C."/>
            <person name="Meng S."/>
            <person name="Li G."/>
            <person name="Viehrig K."/>
            <person name="Ye F."/>
            <person name="Su P."/>
            <person name="Kiefer A.F."/>
            <person name="Nichols A."/>
            <person name="Cepeda A.J."/>
            <person name="Yan W."/>
            <person name="Fan B."/>
            <person name="Jiang Y."/>
            <person name="Adhikari A."/>
            <person name="Zheng C.-J."/>
            <person name="Schuster L."/>
            <person name="Cowan T.M."/>
            <person name="Smanski M.J."/>
            <person name="Chevrette M.G."/>
            <person name="De Carvalho L.P.S."/>
            <person name="Shen B."/>
        </authorList>
    </citation>
    <scope>NUCLEOTIDE SEQUENCE [LARGE SCALE GENOMIC DNA]</scope>
    <source>
        <strain evidence="3 4">NPDC048229</strain>
    </source>
</reference>
<evidence type="ECO:0000256" key="1">
    <source>
        <dbReference type="SAM" id="MobiDB-lite"/>
    </source>
</evidence>
<sequence>MSFEDPDRRARGRRRHASVRRGRGAVWLAAVGGAAVLGLGAVALTGGGGSKRPAERETDGGGLPALIRADPAESGTTPPAPSRGAILPPAPAPSTAPAPGPSSSAPSAPSGPSAPAPAGATDPTAAPAPSGDTPADKPGRGRGNGKGPR</sequence>
<evidence type="ECO:0000313" key="4">
    <source>
        <dbReference type="Proteomes" id="UP001604282"/>
    </source>
</evidence>
<feature type="compositionally biased region" description="Pro residues" evidence="1">
    <location>
        <begin position="88"/>
        <end position="100"/>
    </location>
</feature>
<feature type="region of interest" description="Disordered" evidence="1">
    <location>
        <begin position="43"/>
        <end position="149"/>
    </location>
</feature>
<gene>
    <name evidence="3" type="ORF">ACGFYS_32280</name>
</gene>
<feature type="region of interest" description="Disordered" evidence="1">
    <location>
        <begin position="1"/>
        <end position="23"/>
    </location>
</feature>
<feature type="transmembrane region" description="Helical" evidence="2">
    <location>
        <begin position="24"/>
        <end position="44"/>
    </location>
</feature>
<keyword evidence="2" id="KW-0472">Membrane</keyword>
<evidence type="ECO:0000256" key="2">
    <source>
        <dbReference type="SAM" id="Phobius"/>
    </source>
</evidence>